<evidence type="ECO:0000256" key="6">
    <source>
        <dbReference type="ARBA" id="ARBA00015611"/>
    </source>
</evidence>
<keyword evidence="10" id="KW-0378">Hydrolase</keyword>
<keyword evidence="12" id="KW-0482">Metalloprotease</keyword>
<keyword evidence="11" id="KW-0862">Zinc</keyword>
<feature type="chain" id="PRO_5046521590" description="Aminopeptidase N" evidence="13">
    <location>
        <begin position="19"/>
        <end position="566"/>
    </location>
</feature>
<evidence type="ECO:0000259" key="15">
    <source>
        <dbReference type="Pfam" id="PF17900"/>
    </source>
</evidence>
<keyword evidence="7" id="KW-0963">Cytoplasm</keyword>
<dbReference type="Gene3D" id="1.10.390.10">
    <property type="entry name" value="Neutral Protease Domain 2"/>
    <property type="match status" value="1"/>
</dbReference>
<evidence type="ECO:0000259" key="14">
    <source>
        <dbReference type="Pfam" id="PF01433"/>
    </source>
</evidence>
<dbReference type="GO" id="GO:0004177">
    <property type="term" value="F:aminopeptidase activity"/>
    <property type="evidence" value="ECO:0007669"/>
    <property type="project" value="UniProtKB-KW"/>
</dbReference>
<evidence type="ECO:0000256" key="12">
    <source>
        <dbReference type="ARBA" id="ARBA00023049"/>
    </source>
</evidence>
<evidence type="ECO:0000256" key="8">
    <source>
        <dbReference type="ARBA" id="ARBA00022670"/>
    </source>
</evidence>
<accession>A0ABX0U3D9</accession>
<keyword evidence="8" id="KW-0645">Protease</keyword>
<proteinExistence type="inferred from homology"/>
<feature type="domain" description="Peptidase M1 membrane alanine aminopeptidase" evidence="14">
    <location>
        <begin position="324"/>
        <end position="435"/>
    </location>
</feature>
<dbReference type="InterPro" id="IPR001930">
    <property type="entry name" value="Peptidase_M1"/>
</dbReference>
<evidence type="ECO:0000256" key="3">
    <source>
        <dbReference type="ARBA" id="ARBA00004496"/>
    </source>
</evidence>
<dbReference type="Gene3D" id="2.60.40.1730">
    <property type="entry name" value="tricorn interacting facor f3 domain"/>
    <property type="match status" value="1"/>
</dbReference>
<evidence type="ECO:0000256" key="5">
    <source>
        <dbReference type="ARBA" id="ARBA00012564"/>
    </source>
</evidence>
<evidence type="ECO:0000313" key="17">
    <source>
        <dbReference type="Proteomes" id="UP000788153"/>
    </source>
</evidence>
<comment type="cofactor">
    <cofactor evidence="2">
        <name>Zn(2+)</name>
        <dbReference type="ChEBI" id="CHEBI:29105"/>
    </cofactor>
</comment>
<evidence type="ECO:0000256" key="9">
    <source>
        <dbReference type="ARBA" id="ARBA00022723"/>
    </source>
</evidence>
<dbReference type="InterPro" id="IPR014782">
    <property type="entry name" value="Peptidase_M1_dom"/>
</dbReference>
<comment type="similarity">
    <text evidence="4">Belongs to the peptidase M1 family.</text>
</comment>
<dbReference type="EC" id="3.4.11.2" evidence="5"/>
<evidence type="ECO:0000256" key="7">
    <source>
        <dbReference type="ARBA" id="ARBA00022490"/>
    </source>
</evidence>
<evidence type="ECO:0000256" key="2">
    <source>
        <dbReference type="ARBA" id="ARBA00001947"/>
    </source>
</evidence>
<dbReference type="InterPro" id="IPR027268">
    <property type="entry name" value="Peptidase_M4/M1_CTD_sf"/>
</dbReference>
<dbReference type="SUPFAM" id="SSF63737">
    <property type="entry name" value="Leukotriene A4 hydrolase N-terminal domain"/>
    <property type="match status" value="1"/>
</dbReference>
<evidence type="ECO:0000256" key="4">
    <source>
        <dbReference type="ARBA" id="ARBA00010136"/>
    </source>
</evidence>
<evidence type="ECO:0000256" key="11">
    <source>
        <dbReference type="ARBA" id="ARBA00022833"/>
    </source>
</evidence>
<dbReference type="InterPro" id="IPR042097">
    <property type="entry name" value="Aminopeptidase_N-like_N_sf"/>
</dbReference>
<reference evidence="16 17" key="1">
    <citation type="submission" date="2020-03" db="EMBL/GenBank/DDBJ databases">
        <title>Genomic Encyclopedia of Type Strains, Phase IV (KMG-IV): sequencing the most valuable type-strain genomes for metagenomic binning, comparative biology and taxonomic classification.</title>
        <authorList>
            <person name="Goeker M."/>
        </authorList>
    </citation>
    <scope>NUCLEOTIDE SEQUENCE [LARGE SCALE GENOMIC DNA]</scope>
    <source>
        <strain evidence="16 17">DSM 22753</strain>
    </source>
</reference>
<name>A0ABX0U3D9_9SPHN</name>
<dbReference type="CDD" id="cd09603">
    <property type="entry name" value="M1_APN_like"/>
    <property type="match status" value="1"/>
</dbReference>
<keyword evidence="16" id="KW-0031">Aminopeptidase</keyword>
<organism evidence="16 17">
    <name type="scientific">Sphingomonas japonica</name>
    <dbReference type="NCBI Taxonomy" id="511662"/>
    <lineage>
        <taxon>Bacteria</taxon>
        <taxon>Pseudomonadati</taxon>
        <taxon>Pseudomonadota</taxon>
        <taxon>Alphaproteobacteria</taxon>
        <taxon>Sphingomonadales</taxon>
        <taxon>Sphingomonadaceae</taxon>
        <taxon>Sphingomonas</taxon>
    </lineage>
</organism>
<protein>
    <recommendedName>
        <fullName evidence="6">Aminopeptidase N</fullName>
        <ecNumber evidence="5">3.4.11.2</ecNumber>
    </recommendedName>
</protein>
<dbReference type="InterPro" id="IPR034015">
    <property type="entry name" value="M1_LTA4H"/>
</dbReference>
<dbReference type="EMBL" id="JAASQP010000001">
    <property type="protein sequence ID" value="NIJ25094.1"/>
    <property type="molecule type" value="Genomic_DNA"/>
</dbReference>
<dbReference type="Proteomes" id="UP000788153">
    <property type="component" value="Unassembled WGS sequence"/>
</dbReference>
<dbReference type="PRINTS" id="PR00756">
    <property type="entry name" value="ALADIPTASE"/>
</dbReference>
<dbReference type="Pfam" id="PF01433">
    <property type="entry name" value="Peptidase_M1"/>
    <property type="match status" value="1"/>
</dbReference>
<dbReference type="RefSeq" id="WP_140047557.1">
    <property type="nucleotide sequence ID" value="NZ_BAAAEV010000001.1"/>
</dbReference>
<keyword evidence="13" id="KW-0732">Signal</keyword>
<comment type="caution">
    <text evidence="16">The sequence shown here is derived from an EMBL/GenBank/DDBJ whole genome shotgun (WGS) entry which is preliminary data.</text>
</comment>
<feature type="domain" description="Aminopeptidase N-like N-terminal" evidence="15">
    <location>
        <begin position="49"/>
        <end position="220"/>
    </location>
</feature>
<dbReference type="SUPFAM" id="SSF55486">
    <property type="entry name" value="Metalloproteases ('zincins'), catalytic domain"/>
    <property type="match status" value="1"/>
</dbReference>
<feature type="signal peptide" evidence="13">
    <location>
        <begin position="1"/>
        <end position="18"/>
    </location>
</feature>
<evidence type="ECO:0000256" key="13">
    <source>
        <dbReference type="SAM" id="SignalP"/>
    </source>
</evidence>
<comment type="subcellular location">
    <subcellularLocation>
        <location evidence="3">Cytoplasm</location>
    </subcellularLocation>
</comment>
<sequence length="566" mass="62140">MIRPLLLAASSLALIAAADPGKPPLTELTAASGAPLDPATEKLRFDTADLAFEIFPDREAIAGVATLNFTATAPTDRLVIDLDRNLPVSAIAIDGQALARTAWSNPEGRLTITLPRPVAANGKVSAKISYAGTPHVAIRAPWDGGFVWSQTPGGQPWVATAVQGSGCDLFWPCVDYPTYEPDSITMHITVPKGLKAPANGKLLGVDALADGRSRWNWRVTDPTNYGISLTVAPYEQISGTYQSQFGNTIPMFYWYLPGEAEQAKGLFAEFAPTLDFFESVIGPYPFGDEKVGVVETPHLGMEHQTINAYGNGYKKAAEGFDWLFQHEFAHEWFANQLTAANWDDFWLHESFGAYMQPLYGRWREGDGRYTAMMLKQRETIANKFPITSGEPRAAEDVYKPESGPAGDIYVKGSWMLHTLRNTIGDDKFFEATRRLVYGRPDPRPGNFEPRFSSTAEFRQIIDQVTGKDYDWFFDVYLSEAALPDLVQTRTGDTLALEWKAPNGKPFPLPVEVSVDGKVQAVAMTGGRGTVTVPAGAHVVIDPMSRILMQSDSIDAMQAFQAKARTQ</sequence>
<gene>
    <name evidence="16" type="ORF">FHT01_002636</name>
</gene>
<dbReference type="PANTHER" id="PTHR45726">
    <property type="entry name" value="LEUKOTRIENE A-4 HYDROLASE"/>
    <property type="match status" value="1"/>
</dbReference>
<evidence type="ECO:0000256" key="10">
    <source>
        <dbReference type="ARBA" id="ARBA00022801"/>
    </source>
</evidence>
<dbReference type="PANTHER" id="PTHR45726:SF3">
    <property type="entry name" value="LEUKOTRIENE A-4 HYDROLASE"/>
    <property type="match status" value="1"/>
</dbReference>
<dbReference type="InterPro" id="IPR045357">
    <property type="entry name" value="Aminopeptidase_N-like_N"/>
</dbReference>
<evidence type="ECO:0000313" key="16">
    <source>
        <dbReference type="EMBL" id="NIJ25094.1"/>
    </source>
</evidence>
<keyword evidence="17" id="KW-1185">Reference proteome</keyword>
<dbReference type="Pfam" id="PF17900">
    <property type="entry name" value="Peptidase_M1_N"/>
    <property type="match status" value="1"/>
</dbReference>
<evidence type="ECO:0000256" key="1">
    <source>
        <dbReference type="ARBA" id="ARBA00000098"/>
    </source>
</evidence>
<comment type="catalytic activity">
    <reaction evidence="1">
        <text>Release of an N-terminal amino acid, Xaa-|-Yaa- from a peptide, amide or arylamide. Xaa is preferably Ala, but may be most amino acids including Pro (slow action). When a terminal hydrophobic residue is followed by a prolyl residue, the two may be released as an intact Xaa-Pro dipeptide.</text>
        <dbReference type="EC" id="3.4.11.2"/>
    </reaction>
</comment>
<keyword evidence="9" id="KW-0479">Metal-binding</keyword>